<dbReference type="InterPro" id="IPR056125">
    <property type="entry name" value="DUF7708"/>
</dbReference>
<dbReference type="AlphaFoldDB" id="A0A0P7BDR1"/>
<proteinExistence type="predicted"/>
<dbReference type="STRING" id="78410.A0A0P7BDR1"/>
<comment type="caution">
    <text evidence="3">The sequence shown here is derived from an EMBL/GenBank/DDBJ whole genome shotgun (WGS) entry which is preliminary data.</text>
</comment>
<organism evidence="3 4">
    <name type="scientific">Neonectria ditissima</name>
    <dbReference type="NCBI Taxonomy" id="78410"/>
    <lineage>
        <taxon>Eukaryota</taxon>
        <taxon>Fungi</taxon>
        <taxon>Dikarya</taxon>
        <taxon>Ascomycota</taxon>
        <taxon>Pezizomycotina</taxon>
        <taxon>Sordariomycetes</taxon>
        <taxon>Hypocreomycetidae</taxon>
        <taxon>Hypocreales</taxon>
        <taxon>Nectriaceae</taxon>
        <taxon>Neonectria</taxon>
    </lineage>
</organism>
<evidence type="ECO:0000313" key="4">
    <source>
        <dbReference type="Proteomes" id="UP000050424"/>
    </source>
</evidence>
<dbReference type="Pfam" id="PF24809">
    <property type="entry name" value="DUF7708"/>
    <property type="match status" value="1"/>
</dbReference>
<feature type="domain" description="DUF7708" evidence="2">
    <location>
        <begin position="185"/>
        <end position="296"/>
    </location>
</feature>
<feature type="region of interest" description="Disordered" evidence="1">
    <location>
        <begin position="360"/>
        <end position="396"/>
    </location>
</feature>
<sequence>MSSTLVDQQRELFLSSRDRHPPNEAVRYIESNIALPGEPLPVFSERSGGFVTLDEANQQREKSAAIWKEVDAEKEHLFTLMEQVHQKLNSKKGADERTEEEINFRQCNWRVVMEEVQKTAQRWKSRPSKQGKTMVFVDKVGQHSAAWERWLGLLPSGDYGSRYQVSSFPLCSLCSHRRKAFAEVFKLVIRAAGQYSKIEEAIFEALSDIPQIMESARRYVDMYGQMRNQLLEERTVQLFRAVLRLLRHVMQFFVDDKSKKIIGSIVKQDSYKAELFQCVEDVKTRAKAVNDEASHCQGQLLFKVYEQSQEAIKNTQHFYHELMDLFLTSQQCQARDSEPHSLHDATSRLKLSSYDRVNIDSTSLHDENEGTSLQTTPRKTPQSPVQQTDKMTTSVSEDDAAVNRLLRLLNHDQDTLFRGVSRISDEVLNKNTKARAAAMISDDTFQSFMEETQHSTYLLVNGNGGSGASKGIGPLGVIVARLARKAREKAEPGPVFTITHFCNSPFMYSNCRPGLVSGVTTMMAGLIAQLLLQLKDRGIVADLSFLNNSRWQRVEQAELEILLTVFRKLVKQTPPDSLLLCMIDDFVWVLI</sequence>
<evidence type="ECO:0000256" key="1">
    <source>
        <dbReference type="SAM" id="MobiDB-lite"/>
    </source>
</evidence>
<dbReference type="PANTHER" id="PTHR40619:SF3">
    <property type="entry name" value="FUNGAL STAND N-TERMINAL GOODBYE DOMAIN-CONTAINING PROTEIN"/>
    <property type="match status" value="1"/>
</dbReference>
<dbReference type="Proteomes" id="UP000050424">
    <property type="component" value="Unassembled WGS sequence"/>
</dbReference>
<reference evidence="3 4" key="1">
    <citation type="submission" date="2015-09" db="EMBL/GenBank/DDBJ databases">
        <title>Draft genome of a European isolate of the apple canker pathogen Neonectria ditissima.</title>
        <authorList>
            <person name="Gomez-Cortecero A."/>
            <person name="Harrison R.J."/>
            <person name="Armitage A.D."/>
        </authorList>
    </citation>
    <scope>NUCLEOTIDE SEQUENCE [LARGE SCALE GENOMIC DNA]</scope>
    <source>
        <strain evidence="3 4">R09/05</strain>
    </source>
</reference>
<evidence type="ECO:0000259" key="2">
    <source>
        <dbReference type="Pfam" id="PF24809"/>
    </source>
</evidence>
<accession>A0A0P7BDR1</accession>
<feature type="compositionally biased region" description="Polar residues" evidence="1">
    <location>
        <begin position="370"/>
        <end position="395"/>
    </location>
</feature>
<evidence type="ECO:0000313" key="3">
    <source>
        <dbReference type="EMBL" id="KPM38557.1"/>
    </source>
</evidence>
<name>A0A0P7BDR1_9HYPO</name>
<dbReference type="OrthoDB" id="5419927at2759"/>
<keyword evidence="4" id="KW-1185">Reference proteome</keyword>
<protein>
    <recommendedName>
        <fullName evidence="2">DUF7708 domain-containing protein</fullName>
    </recommendedName>
</protein>
<dbReference type="PANTHER" id="PTHR40619">
    <property type="entry name" value="FUNGAL STAND N-TERMINAL GOODBYE DOMAIN-CONTAINING PROTEIN"/>
    <property type="match status" value="1"/>
</dbReference>
<gene>
    <name evidence="3" type="ORF">AK830_g7978</name>
</gene>
<dbReference type="EMBL" id="LKCW01000130">
    <property type="protein sequence ID" value="KPM38557.1"/>
    <property type="molecule type" value="Genomic_DNA"/>
</dbReference>